<feature type="region of interest" description="Disordered" evidence="1">
    <location>
        <begin position="1"/>
        <end position="53"/>
    </location>
</feature>
<feature type="region of interest" description="Disordered" evidence="1">
    <location>
        <begin position="79"/>
        <end position="103"/>
    </location>
</feature>
<evidence type="ECO:0000256" key="1">
    <source>
        <dbReference type="SAM" id="MobiDB-lite"/>
    </source>
</evidence>
<proteinExistence type="predicted"/>
<reference evidence="2" key="1">
    <citation type="submission" date="2020-02" db="EMBL/GenBank/DDBJ databases">
        <authorList>
            <person name="Meier V. D."/>
        </authorList>
    </citation>
    <scope>NUCLEOTIDE SEQUENCE</scope>
    <source>
        <strain evidence="2">AVDCRST_MAG59</strain>
    </source>
</reference>
<dbReference type="EMBL" id="CADCWF010000242">
    <property type="protein sequence ID" value="CAA9569603.1"/>
    <property type="molecule type" value="Genomic_DNA"/>
</dbReference>
<dbReference type="AlphaFoldDB" id="A0A6J4V7Z3"/>
<organism evidence="2">
    <name type="scientific">uncultured Thermomicrobiales bacterium</name>
    <dbReference type="NCBI Taxonomy" id="1645740"/>
    <lineage>
        <taxon>Bacteria</taxon>
        <taxon>Pseudomonadati</taxon>
        <taxon>Thermomicrobiota</taxon>
        <taxon>Thermomicrobia</taxon>
        <taxon>Thermomicrobiales</taxon>
        <taxon>environmental samples</taxon>
    </lineage>
</organism>
<evidence type="ECO:0000313" key="2">
    <source>
        <dbReference type="EMBL" id="CAA9569603.1"/>
    </source>
</evidence>
<name>A0A6J4V7Z3_9BACT</name>
<feature type="compositionally biased region" description="Low complexity" evidence="1">
    <location>
        <begin position="79"/>
        <end position="94"/>
    </location>
</feature>
<accession>A0A6J4V7Z3</accession>
<protein>
    <submittedName>
        <fullName evidence="2">Uncharacterized protein</fullName>
    </submittedName>
</protein>
<gene>
    <name evidence="2" type="ORF">AVDCRST_MAG59-3374</name>
</gene>
<sequence>MPFEQNHGATPAIDDPGTAVAVDKHRAPRQTVARGPVGAEGSGDRNPVGQEVMLPSTKAPAVAGGADRRRDVPVAVVAVPRPQGRQESSASSRLEASEKSART</sequence>